<gene>
    <name evidence="17" type="primary">fdhC</name>
    <name evidence="17" type="ORF">AQS8620_00631</name>
</gene>
<evidence type="ECO:0000256" key="6">
    <source>
        <dbReference type="ARBA" id="ARBA00022723"/>
    </source>
</evidence>
<dbReference type="Pfam" id="PF00034">
    <property type="entry name" value="Cytochrom_C"/>
    <property type="match status" value="1"/>
</dbReference>
<dbReference type="RefSeq" id="WP_200809584.1">
    <property type="nucleotide sequence ID" value="NZ_FWFS01000002.1"/>
</dbReference>
<evidence type="ECO:0000256" key="5">
    <source>
        <dbReference type="ARBA" id="ARBA00022660"/>
    </source>
</evidence>
<dbReference type="Proteomes" id="UP000193862">
    <property type="component" value="Unassembled WGS sequence"/>
</dbReference>
<feature type="binding site" description="covalent" evidence="12">
    <location>
        <position position="326"/>
    </location>
    <ligand>
        <name>heme c</name>
        <dbReference type="ChEBI" id="CHEBI:61717"/>
        <label>3</label>
    </ligand>
</feature>
<dbReference type="GO" id="GO:0020037">
    <property type="term" value="F:heme binding"/>
    <property type="evidence" value="ECO:0007669"/>
    <property type="project" value="InterPro"/>
</dbReference>
<keyword evidence="14" id="KW-0812">Transmembrane</keyword>
<evidence type="ECO:0000256" key="14">
    <source>
        <dbReference type="SAM" id="Phobius"/>
    </source>
</evidence>
<feature type="binding site" description="axial binding residue" evidence="13">
    <location>
        <position position="45"/>
    </location>
    <ligand>
        <name>heme c</name>
        <dbReference type="ChEBI" id="CHEBI:61717"/>
        <label>1</label>
    </ligand>
    <ligandPart>
        <name>Fe</name>
        <dbReference type="ChEBI" id="CHEBI:18248"/>
    </ligandPart>
</feature>
<evidence type="ECO:0000313" key="18">
    <source>
        <dbReference type="Proteomes" id="UP000193862"/>
    </source>
</evidence>
<evidence type="ECO:0000256" key="7">
    <source>
        <dbReference type="ARBA" id="ARBA00022729"/>
    </source>
</evidence>
<protein>
    <submittedName>
        <fullName evidence="17">Fructose dehydrogenase cytochrome subunit</fullName>
    </submittedName>
</protein>
<feature type="signal peptide" evidence="15">
    <location>
        <begin position="1"/>
        <end position="21"/>
    </location>
</feature>
<evidence type="ECO:0000256" key="15">
    <source>
        <dbReference type="SAM" id="SignalP"/>
    </source>
</evidence>
<dbReference type="InterPro" id="IPR051459">
    <property type="entry name" value="Cytochrome_c-type_DH"/>
</dbReference>
<keyword evidence="7 15" id="KW-0732">Signal</keyword>
<feature type="domain" description="Cytochrome c" evidence="16">
    <location>
        <begin position="173"/>
        <end position="280"/>
    </location>
</feature>
<dbReference type="SUPFAM" id="SSF46626">
    <property type="entry name" value="Cytochrome c"/>
    <property type="match status" value="3"/>
</dbReference>
<evidence type="ECO:0000313" key="17">
    <source>
        <dbReference type="EMBL" id="SLN22861.1"/>
    </source>
</evidence>
<keyword evidence="2" id="KW-0813">Transport</keyword>
<feature type="binding site" description="covalent" evidence="12">
    <location>
        <position position="44"/>
    </location>
    <ligand>
        <name>heme c</name>
        <dbReference type="ChEBI" id="CHEBI:61717"/>
        <label>1</label>
    </ligand>
</feature>
<comment type="cofactor">
    <cofactor evidence="12">
        <name>heme c</name>
        <dbReference type="ChEBI" id="CHEBI:61717"/>
    </cofactor>
    <text evidence="12">Binds 3 heme c groups covalently per subunit.</text>
</comment>
<dbReference type="PANTHER" id="PTHR35008">
    <property type="entry name" value="BLL4482 PROTEIN-RELATED"/>
    <property type="match status" value="1"/>
</dbReference>
<comment type="subcellular location">
    <subcellularLocation>
        <location evidence="1">Cell membrane</location>
    </subcellularLocation>
</comment>
<keyword evidence="18" id="KW-1185">Reference proteome</keyword>
<dbReference type="Gene3D" id="1.10.760.10">
    <property type="entry name" value="Cytochrome c-like domain"/>
    <property type="match status" value="3"/>
</dbReference>
<name>A0A1Y5RRQ9_9RHOB</name>
<keyword evidence="6 13" id="KW-0479">Metal-binding</keyword>
<reference evidence="17 18" key="1">
    <citation type="submission" date="2017-03" db="EMBL/GenBank/DDBJ databases">
        <authorList>
            <person name="Afonso C.L."/>
            <person name="Miller P.J."/>
            <person name="Scott M.A."/>
            <person name="Spackman E."/>
            <person name="Goraichik I."/>
            <person name="Dimitrov K.M."/>
            <person name="Suarez D.L."/>
            <person name="Swayne D.E."/>
        </authorList>
    </citation>
    <scope>NUCLEOTIDE SEQUENCE [LARGE SCALE GENOMIC DNA]</scope>
    <source>
        <strain evidence="17 18">CECT 8620</strain>
    </source>
</reference>
<dbReference type="EMBL" id="FWFS01000002">
    <property type="protein sequence ID" value="SLN22861.1"/>
    <property type="molecule type" value="Genomic_DNA"/>
</dbReference>
<keyword evidence="4 12" id="KW-0349">Heme</keyword>
<evidence type="ECO:0000256" key="12">
    <source>
        <dbReference type="PIRSR" id="PIRSR000018-50"/>
    </source>
</evidence>
<keyword evidence="9" id="KW-0249">Electron transport</keyword>
<proteinExistence type="predicted"/>
<dbReference type="InterPro" id="IPR009056">
    <property type="entry name" value="Cyt_c-like_dom"/>
</dbReference>
<dbReference type="PANTHER" id="PTHR35008:SF8">
    <property type="entry name" value="ALCOHOL DEHYDROGENASE CYTOCHROME C SUBUNIT"/>
    <property type="match status" value="1"/>
</dbReference>
<dbReference type="GO" id="GO:0016614">
    <property type="term" value="F:oxidoreductase activity, acting on CH-OH group of donors"/>
    <property type="evidence" value="ECO:0007669"/>
    <property type="project" value="InterPro"/>
</dbReference>
<evidence type="ECO:0000256" key="11">
    <source>
        <dbReference type="ARBA" id="ARBA00023136"/>
    </source>
</evidence>
<feature type="chain" id="PRO_5012147606" evidence="15">
    <location>
        <begin position="22"/>
        <end position="461"/>
    </location>
</feature>
<dbReference type="GO" id="GO:0005506">
    <property type="term" value="F:iron ion binding"/>
    <property type="evidence" value="ECO:0007669"/>
    <property type="project" value="InterPro"/>
</dbReference>
<dbReference type="InterPro" id="IPR014353">
    <property type="entry name" value="Membr-bd_ADH_cyt_c"/>
</dbReference>
<keyword evidence="11 14" id="KW-0472">Membrane</keyword>
<keyword evidence="5" id="KW-0679">Respiratory chain</keyword>
<keyword evidence="14" id="KW-1133">Transmembrane helix</keyword>
<evidence type="ECO:0000256" key="9">
    <source>
        <dbReference type="ARBA" id="ARBA00022982"/>
    </source>
</evidence>
<keyword evidence="10 13" id="KW-0408">Iron</keyword>
<evidence type="ECO:0000256" key="3">
    <source>
        <dbReference type="ARBA" id="ARBA00022475"/>
    </source>
</evidence>
<dbReference type="PRINTS" id="PR00605">
    <property type="entry name" value="CYTCHROMECIC"/>
</dbReference>
<feature type="binding site" description="covalent" evidence="12">
    <location>
        <position position="191"/>
    </location>
    <ligand>
        <name>heme c</name>
        <dbReference type="ChEBI" id="CHEBI:61717"/>
        <label>2</label>
    </ligand>
</feature>
<evidence type="ECO:0000256" key="1">
    <source>
        <dbReference type="ARBA" id="ARBA00004236"/>
    </source>
</evidence>
<dbReference type="GO" id="GO:0005886">
    <property type="term" value="C:plasma membrane"/>
    <property type="evidence" value="ECO:0007669"/>
    <property type="project" value="UniProtKB-SubCell"/>
</dbReference>
<dbReference type="PIRSF" id="PIRSF000018">
    <property type="entry name" value="Mb_ADH_cyt_c"/>
    <property type="match status" value="1"/>
</dbReference>
<feature type="transmembrane region" description="Helical" evidence="14">
    <location>
        <begin position="433"/>
        <end position="454"/>
    </location>
</feature>
<dbReference type="InterPro" id="IPR036909">
    <property type="entry name" value="Cyt_c-like_dom_sf"/>
</dbReference>
<keyword evidence="8" id="KW-0677">Repeat</keyword>
<feature type="domain" description="Cytochrome c" evidence="16">
    <location>
        <begin position="27"/>
        <end position="130"/>
    </location>
</feature>
<sequence length="461" mass="47836">MKHMRPILVLLAALCAGPLSAQQADPALVAAGKAVAVAGDCAACHTNPEGKGDFAGGYGVDSPLGTIYGANITPSPQGIGDWSFDQFDTAMRKGRAPDLHFLYPAMPYTAYAGMAESDMKALYSYLQLGVDPSDNVPPHTDLGFPFSFRAIMAGWNLLFLNGDVVAGANAEAGSAARGEYLVKTLAHCSTCHTPRNALMGEESDSFLGGGAVGEWIAPNITAGPDGIGDWSRDDIARFLATGRNAHGVAGGEMGTAVERSFSKMPRSDLDAIAAYLVSVPAVAGNGPVRGARDPASIPDIEPPLSGLNDYIDTTDMSGARLYQAACATCHGWDGMGSVDGAHPALVGNTAVALDDPGNLVMTILNGAQLTLDPDASLMPAFGDQFTDAEVAKLASYVRTGFGAKALAPVTQAQVWNIRNGVVQTGWLLANAKALTIAGLGLGALILIAGLAVLIRRRRRIR</sequence>
<feature type="binding site" description="axial binding residue" evidence="13">
    <location>
        <position position="330"/>
    </location>
    <ligand>
        <name>heme c</name>
        <dbReference type="ChEBI" id="CHEBI:61717"/>
        <label>3</label>
    </ligand>
    <ligandPart>
        <name>Fe</name>
        <dbReference type="ChEBI" id="CHEBI:18248"/>
    </ligandPart>
</feature>
<evidence type="ECO:0000256" key="8">
    <source>
        <dbReference type="ARBA" id="ARBA00022737"/>
    </source>
</evidence>
<dbReference type="AlphaFoldDB" id="A0A1Y5RRQ9"/>
<feature type="binding site" description="axial binding residue" evidence="13">
    <location>
        <position position="192"/>
    </location>
    <ligand>
        <name>heme c</name>
        <dbReference type="ChEBI" id="CHEBI:61717"/>
        <label>2</label>
    </ligand>
    <ligandPart>
        <name>Fe</name>
        <dbReference type="ChEBI" id="CHEBI:18248"/>
    </ligandPart>
</feature>
<evidence type="ECO:0000256" key="4">
    <source>
        <dbReference type="ARBA" id="ARBA00022617"/>
    </source>
</evidence>
<evidence type="ECO:0000256" key="10">
    <source>
        <dbReference type="ARBA" id="ARBA00023004"/>
    </source>
</evidence>
<feature type="binding site" description="covalent" evidence="12">
    <location>
        <position position="329"/>
    </location>
    <ligand>
        <name>heme c</name>
        <dbReference type="ChEBI" id="CHEBI:61717"/>
        <label>3</label>
    </ligand>
</feature>
<dbReference type="InterPro" id="IPR008168">
    <property type="entry name" value="Cyt_C_IC"/>
</dbReference>
<evidence type="ECO:0000259" key="16">
    <source>
        <dbReference type="PROSITE" id="PS51007"/>
    </source>
</evidence>
<dbReference type="GO" id="GO:0009055">
    <property type="term" value="F:electron transfer activity"/>
    <property type="evidence" value="ECO:0007669"/>
    <property type="project" value="InterPro"/>
</dbReference>
<evidence type="ECO:0000256" key="2">
    <source>
        <dbReference type="ARBA" id="ARBA00022448"/>
    </source>
</evidence>
<feature type="binding site" description="covalent" evidence="12">
    <location>
        <position position="188"/>
    </location>
    <ligand>
        <name>heme c</name>
        <dbReference type="ChEBI" id="CHEBI:61717"/>
        <label>2</label>
    </ligand>
</feature>
<dbReference type="Pfam" id="PF13442">
    <property type="entry name" value="Cytochrome_CBB3"/>
    <property type="match status" value="1"/>
</dbReference>
<accession>A0A1Y5RRQ9</accession>
<organism evidence="17 18">
    <name type="scientific">Aquimixticola soesokkakensis</name>
    <dbReference type="NCBI Taxonomy" id="1519096"/>
    <lineage>
        <taxon>Bacteria</taxon>
        <taxon>Pseudomonadati</taxon>
        <taxon>Pseudomonadota</taxon>
        <taxon>Alphaproteobacteria</taxon>
        <taxon>Rhodobacterales</taxon>
        <taxon>Paracoccaceae</taxon>
        <taxon>Aquimixticola</taxon>
    </lineage>
</organism>
<keyword evidence="3" id="KW-1003">Cell membrane</keyword>
<dbReference type="PROSITE" id="PS51007">
    <property type="entry name" value="CYTC"/>
    <property type="match status" value="3"/>
</dbReference>
<feature type="binding site" description="covalent" evidence="12">
    <location>
        <position position="41"/>
    </location>
    <ligand>
        <name>heme c</name>
        <dbReference type="ChEBI" id="CHEBI:61717"/>
        <label>1</label>
    </ligand>
</feature>
<evidence type="ECO:0000256" key="13">
    <source>
        <dbReference type="PIRSR" id="PIRSR000018-51"/>
    </source>
</evidence>
<feature type="domain" description="Cytochrome c" evidence="16">
    <location>
        <begin position="313"/>
        <end position="401"/>
    </location>
</feature>